<keyword evidence="1" id="KW-0472">Membrane</keyword>
<dbReference type="EMBL" id="JATAAI010000006">
    <property type="protein sequence ID" value="KAK1744782.1"/>
    <property type="molecule type" value="Genomic_DNA"/>
</dbReference>
<evidence type="ECO:0000313" key="3">
    <source>
        <dbReference type="EMBL" id="KAK1744782.1"/>
    </source>
</evidence>
<keyword evidence="1" id="KW-1133">Transmembrane helix</keyword>
<dbReference type="AlphaFoldDB" id="A0AAD8YEM2"/>
<gene>
    <name evidence="3" type="ORF">QTG54_004073</name>
</gene>
<feature type="transmembrane region" description="Helical" evidence="1">
    <location>
        <begin position="339"/>
        <end position="357"/>
    </location>
</feature>
<keyword evidence="3" id="KW-0808">Transferase</keyword>
<keyword evidence="1" id="KW-0812">Transmembrane</keyword>
<dbReference type="InterPro" id="IPR002123">
    <property type="entry name" value="Plipid/glycerol_acylTrfase"/>
</dbReference>
<evidence type="ECO:0000256" key="1">
    <source>
        <dbReference type="SAM" id="Phobius"/>
    </source>
</evidence>
<organism evidence="3 4">
    <name type="scientific">Skeletonema marinoi</name>
    <dbReference type="NCBI Taxonomy" id="267567"/>
    <lineage>
        <taxon>Eukaryota</taxon>
        <taxon>Sar</taxon>
        <taxon>Stramenopiles</taxon>
        <taxon>Ochrophyta</taxon>
        <taxon>Bacillariophyta</taxon>
        <taxon>Coscinodiscophyceae</taxon>
        <taxon>Thalassiosirophycidae</taxon>
        <taxon>Thalassiosirales</taxon>
        <taxon>Skeletonemataceae</taxon>
        <taxon>Skeletonema</taxon>
        <taxon>Skeletonema marinoi-dohrnii complex</taxon>
    </lineage>
</organism>
<feature type="domain" description="Phospholipid/glycerol acyltransferase" evidence="2">
    <location>
        <begin position="104"/>
        <end position="257"/>
    </location>
</feature>
<protein>
    <submittedName>
        <fullName evidence="3">1-acyl-sn-glycerol-3-phosphate acyltransferase-related protein</fullName>
        <ecNumber evidence="3">2.3.1.-</ecNumber>
    </submittedName>
</protein>
<dbReference type="Pfam" id="PF01553">
    <property type="entry name" value="Acyltransferase"/>
    <property type="match status" value="1"/>
</dbReference>
<dbReference type="PANTHER" id="PTHR10983:SF16">
    <property type="entry name" value="LYSOCARDIOLIPIN ACYLTRANSFERASE 1"/>
    <property type="match status" value="1"/>
</dbReference>
<dbReference type="GO" id="GO:0016746">
    <property type="term" value="F:acyltransferase activity"/>
    <property type="evidence" value="ECO:0007669"/>
    <property type="project" value="UniProtKB-KW"/>
</dbReference>
<dbReference type="EC" id="2.3.1.-" evidence="3"/>
<evidence type="ECO:0000259" key="2">
    <source>
        <dbReference type="Pfam" id="PF01553"/>
    </source>
</evidence>
<sequence length="416" mass="46569">MMKSLAAAATTTMPLGKMTLKSCAVKAYCHFAISLLCFNVLFDLAFFGIPLFFFYKTILSPALFLRGTTFLINWTTPIVLAMPMMFSGTKLYCNDIDLLVEAKASESSLLLANHGSRIDWMVGMFVGFARELGGKTCDCVRVGFVCEAMIQFLPIIGWYRRLVACDIFVWRSFKQDALTIQSNIHDFIAAREKRMLFLSPEGVVVDFGPKDFEYIDACRKFCVDQRYDPFDYVLTPRYKGSLCLLQNVKGPIISVCIAYVRDGKLQNCKLLSPDRVVPDIYTLNEGVGGSPVEVYIHLKRIEIAQDILKKWDEQLSAGTANSESWMAQFTPIESNHLEYAIYQIIHTLLMIAIGITFDRLGALAWAFGILFFSVASCHTIGSALNSTSMESVPFETGIKAVVAYWLNAKAQKGKSD</sequence>
<proteinExistence type="predicted"/>
<name>A0AAD8YEM2_9STRA</name>
<dbReference type="Proteomes" id="UP001224775">
    <property type="component" value="Unassembled WGS sequence"/>
</dbReference>
<dbReference type="PANTHER" id="PTHR10983">
    <property type="entry name" value="1-ACYLGLYCEROL-3-PHOSPHATE ACYLTRANSFERASE-RELATED"/>
    <property type="match status" value="1"/>
</dbReference>
<keyword evidence="4" id="KW-1185">Reference proteome</keyword>
<dbReference type="GO" id="GO:0012505">
    <property type="term" value="C:endomembrane system"/>
    <property type="evidence" value="ECO:0007669"/>
    <property type="project" value="TreeGrafter"/>
</dbReference>
<comment type="caution">
    <text evidence="3">The sequence shown here is derived from an EMBL/GenBank/DDBJ whole genome shotgun (WGS) entry which is preliminary data.</text>
</comment>
<feature type="transmembrane region" description="Helical" evidence="1">
    <location>
        <begin position="67"/>
        <end position="86"/>
    </location>
</feature>
<accession>A0AAD8YEM2</accession>
<reference evidence="3" key="1">
    <citation type="submission" date="2023-06" db="EMBL/GenBank/DDBJ databases">
        <title>Survivors Of The Sea: Transcriptome response of Skeletonema marinoi to long-term dormancy.</title>
        <authorList>
            <person name="Pinder M.I.M."/>
            <person name="Kourtchenko O."/>
            <person name="Robertson E.K."/>
            <person name="Larsson T."/>
            <person name="Maumus F."/>
            <person name="Osuna-Cruz C.M."/>
            <person name="Vancaester E."/>
            <person name="Stenow R."/>
            <person name="Vandepoele K."/>
            <person name="Ploug H."/>
            <person name="Bruchert V."/>
            <person name="Godhe A."/>
            <person name="Topel M."/>
        </authorList>
    </citation>
    <scope>NUCLEOTIDE SEQUENCE</scope>
    <source>
        <strain evidence="3">R05AC</strain>
    </source>
</reference>
<feature type="transmembrane region" description="Helical" evidence="1">
    <location>
        <begin position="31"/>
        <end position="55"/>
    </location>
</feature>
<feature type="transmembrane region" description="Helical" evidence="1">
    <location>
        <begin position="364"/>
        <end position="384"/>
    </location>
</feature>
<evidence type="ECO:0000313" key="4">
    <source>
        <dbReference type="Proteomes" id="UP001224775"/>
    </source>
</evidence>
<keyword evidence="3" id="KW-0012">Acyltransferase</keyword>